<dbReference type="OrthoDB" id="21502at2759"/>
<keyword evidence="1" id="KW-0175">Coiled coil</keyword>
<dbReference type="AlphaFoldDB" id="A0A8J2NWQ6"/>
<dbReference type="EMBL" id="CAJVCH010094249">
    <property type="protein sequence ID" value="CAG7722974.1"/>
    <property type="molecule type" value="Genomic_DNA"/>
</dbReference>
<accession>A0A8J2NWQ6</accession>
<dbReference type="Pfam" id="PF03399">
    <property type="entry name" value="SAC3_GANP"/>
    <property type="match status" value="1"/>
</dbReference>
<feature type="domain" description="SAC3/GANP/THP3 conserved" evidence="3">
    <location>
        <begin position="10"/>
        <end position="117"/>
    </location>
</feature>
<reference evidence="4" key="1">
    <citation type="submission" date="2021-06" db="EMBL/GenBank/DDBJ databases">
        <authorList>
            <person name="Hodson N. C."/>
            <person name="Mongue J. A."/>
            <person name="Jaron S. K."/>
        </authorList>
    </citation>
    <scope>NUCLEOTIDE SEQUENCE</scope>
</reference>
<evidence type="ECO:0000313" key="4">
    <source>
        <dbReference type="EMBL" id="CAG7722974.1"/>
    </source>
</evidence>
<dbReference type="PANTHER" id="PTHR12436:SF3">
    <property type="entry name" value="GERMINAL-CENTER ASSOCIATED NUCLEAR PROTEIN"/>
    <property type="match status" value="1"/>
</dbReference>
<evidence type="ECO:0000259" key="3">
    <source>
        <dbReference type="Pfam" id="PF03399"/>
    </source>
</evidence>
<dbReference type="GO" id="GO:0006406">
    <property type="term" value="P:mRNA export from nucleus"/>
    <property type="evidence" value="ECO:0007669"/>
    <property type="project" value="TreeGrafter"/>
</dbReference>
<feature type="coiled-coil region" evidence="1">
    <location>
        <begin position="361"/>
        <end position="388"/>
    </location>
</feature>
<dbReference type="Proteomes" id="UP000708208">
    <property type="component" value="Unassembled WGS sequence"/>
</dbReference>
<keyword evidence="5" id="KW-1185">Reference proteome</keyword>
<evidence type="ECO:0000313" key="5">
    <source>
        <dbReference type="Proteomes" id="UP000708208"/>
    </source>
</evidence>
<protein>
    <recommendedName>
        <fullName evidence="3">SAC3/GANP/THP3 conserved domain-containing protein</fullName>
    </recommendedName>
</protein>
<proteinExistence type="predicted"/>
<dbReference type="InterPro" id="IPR045107">
    <property type="entry name" value="SAC3/GANP/THP3"/>
</dbReference>
<evidence type="ECO:0000256" key="2">
    <source>
        <dbReference type="SAM" id="MobiDB-lite"/>
    </source>
</evidence>
<sequence>VFLIAYKLHLEIQQKPGWVLASNQVQFAIKVHMAIFEKNYSLFFKLVLGAPYLTACILHRYFFQVRSTALRTIFKAYSMHNKTENYTSLSAVRRVFGFCENRKELFQYFCESHGILCDDDRDRIVLNRKTFEMPDFPSISREFYLIESKLNQPLNVIINGGQLDPNPYLSHCSHTSFDDQGFLIPGELVGVPEKRNPNSVQDFDTAAKASDISKSDSSRPSWSLTASASAAPVSAISSFLKQPTSLPSSFSSFAAARGSDTSANIFERPKAFSKFGEGTASAGMSVFEPQKVFPKFGDNRGSAGANLFKSQPTPGLFTLPTTETLVSKPSPHPGIDPRLKNEKLNRTTENCWNDLVNSATKRTCEREIANARQELRAIQEKKALIDKKASSVYLQLEQSVIENEVKMFWVRRRQIQVILSRRSEQICANMLDTQVSRTVVALSQAIYAEATKAREKKLQRLRELMSRLKIRFWISKWKRFASQKKSKREIDYASKLKELENFPAYQNTSFLSPEQLLTSWCGGLKRRSLPILPVRANYKNYSRPSLTKQGDTRANAKRSKENLKDEQILKMIELYDFPASSNVNNASPASILSSWCWLDKDPTSLDSSEADPGLFDVKKRRLNMD</sequence>
<dbReference type="GO" id="GO:0070390">
    <property type="term" value="C:transcription export complex 2"/>
    <property type="evidence" value="ECO:0007669"/>
    <property type="project" value="TreeGrafter"/>
</dbReference>
<evidence type="ECO:0000256" key="1">
    <source>
        <dbReference type="SAM" id="Coils"/>
    </source>
</evidence>
<organism evidence="4 5">
    <name type="scientific">Allacma fusca</name>
    <dbReference type="NCBI Taxonomy" id="39272"/>
    <lineage>
        <taxon>Eukaryota</taxon>
        <taxon>Metazoa</taxon>
        <taxon>Ecdysozoa</taxon>
        <taxon>Arthropoda</taxon>
        <taxon>Hexapoda</taxon>
        <taxon>Collembola</taxon>
        <taxon>Symphypleona</taxon>
        <taxon>Sminthuridae</taxon>
        <taxon>Allacma</taxon>
    </lineage>
</organism>
<comment type="caution">
    <text evidence="4">The sequence shown here is derived from an EMBL/GenBank/DDBJ whole genome shotgun (WGS) entry which is preliminary data.</text>
</comment>
<gene>
    <name evidence="4" type="ORF">AFUS01_LOCUS12082</name>
</gene>
<dbReference type="GO" id="GO:0005737">
    <property type="term" value="C:cytoplasm"/>
    <property type="evidence" value="ECO:0007669"/>
    <property type="project" value="TreeGrafter"/>
</dbReference>
<feature type="region of interest" description="Disordered" evidence="2">
    <location>
        <begin position="194"/>
        <end position="221"/>
    </location>
</feature>
<feature type="non-terminal residue" evidence="4">
    <location>
        <position position="1"/>
    </location>
</feature>
<name>A0A8J2NWQ6_9HEXA</name>
<dbReference type="PANTHER" id="PTHR12436">
    <property type="entry name" value="80 KDA MCM3-ASSOCIATED PROTEIN"/>
    <property type="match status" value="1"/>
</dbReference>
<dbReference type="InterPro" id="IPR005062">
    <property type="entry name" value="SAC3/GANP/THP3_conserved"/>
</dbReference>